<proteinExistence type="predicted"/>
<dbReference type="InterPro" id="IPR009732">
    <property type="entry name" value="DUF1304"/>
</dbReference>
<keyword evidence="1" id="KW-1133">Transmembrane helix</keyword>
<evidence type="ECO:0000313" key="2">
    <source>
        <dbReference type="EMBL" id="SDL42000.1"/>
    </source>
</evidence>
<dbReference type="RefSeq" id="WP_093250551.1">
    <property type="nucleotide sequence ID" value="NZ_FNGP01000002.1"/>
</dbReference>
<feature type="transmembrane region" description="Helical" evidence="1">
    <location>
        <begin position="49"/>
        <end position="70"/>
    </location>
</feature>
<dbReference type="AlphaFoldDB" id="A0A1G9JWG6"/>
<keyword evidence="3" id="KW-1185">Reference proteome</keyword>
<organism evidence="2 3">
    <name type="scientific">Tessaracoccus oleiagri</name>
    <dbReference type="NCBI Taxonomy" id="686624"/>
    <lineage>
        <taxon>Bacteria</taxon>
        <taxon>Bacillati</taxon>
        <taxon>Actinomycetota</taxon>
        <taxon>Actinomycetes</taxon>
        <taxon>Propionibacteriales</taxon>
        <taxon>Propionibacteriaceae</taxon>
        <taxon>Tessaracoccus</taxon>
    </lineage>
</organism>
<reference evidence="2 3" key="1">
    <citation type="submission" date="2016-10" db="EMBL/GenBank/DDBJ databases">
        <authorList>
            <person name="de Groot N.N."/>
        </authorList>
    </citation>
    <scope>NUCLEOTIDE SEQUENCE [LARGE SCALE GENOMIC DNA]</scope>
    <source>
        <strain evidence="2 3">CGMCC 1.9159</strain>
    </source>
</reference>
<dbReference type="OrthoDB" id="9803832at2"/>
<dbReference type="STRING" id="686624.SAMN04488242_1514"/>
<sequence>MTRLAQILAGLEALTLVVVGVLETFFFRAAALHPIFLIEPDEHEAVDLWTTNVGVYNMLMGLAVIAGLVLVRRGRVDTGRTLVLTISAMHVVLGISLFITEPRLWLSAVGEFGLALAVVLAITLPGRSGKESPWARSRTA</sequence>
<gene>
    <name evidence="2" type="ORF">SAMN04488242_1514</name>
</gene>
<feature type="transmembrane region" description="Helical" evidence="1">
    <location>
        <begin position="82"/>
        <end position="99"/>
    </location>
</feature>
<name>A0A1G9JWG6_9ACTN</name>
<evidence type="ECO:0000313" key="3">
    <source>
        <dbReference type="Proteomes" id="UP000199475"/>
    </source>
</evidence>
<keyword evidence="1" id="KW-0812">Transmembrane</keyword>
<dbReference type="Pfam" id="PF06993">
    <property type="entry name" value="DUF1304"/>
    <property type="match status" value="1"/>
</dbReference>
<dbReference type="Proteomes" id="UP000199475">
    <property type="component" value="Unassembled WGS sequence"/>
</dbReference>
<keyword evidence="1" id="KW-0472">Membrane</keyword>
<dbReference type="EMBL" id="FNGP01000002">
    <property type="protein sequence ID" value="SDL42000.1"/>
    <property type="molecule type" value="Genomic_DNA"/>
</dbReference>
<protein>
    <recommendedName>
        <fullName evidence="4">DUF1304 domain-containing protein</fullName>
    </recommendedName>
</protein>
<evidence type="ECO:0008006" key="4">
    <source>
        <dbReference type="Google" id="ProtNLM"/>
    </source>
</evidence>
<evidence type="ECO:0000256" key="1">
    <source>
        <dbReference type="SAM" id="Phobius"/>
    </source>
</evidence>
<feature type="transmembrane region" description="Helical" evidence="1">
    <location>
        <begin position="7"/>
        <end position="29"/>
    </location>
</feature>
<accession>A0A1G9JWG6</accession>
<feature type="transmembrane region" description="Helical" evidence="1">
    <location>
        <begin position="105"/>
        <end position="124"/>
    </location>
</feature>